<dbReference type="Proteomes" id="UP000887574">
    <property type="component" value="Unplaced"/>
</dbReference>
<dbReference type="WBParaSite" id="jg2927">
    <property type="protein sequence ID" value="jg2927"/>
    <property type="gene ID" value="jg2927"/>
</dbReference>
<feature type="region of interest" description="Disordered" evidence="1">
    <location>
        <begin position="1"/>
        <end position="52"/>
    </location>
</feature>
<dbReference type="AlphaFoldDB" id="A0A915E6Q6"/>
<organism evidence="2 3">
    <name type="scientific">Ditylenchus dipsaci</name>
    <dbReference type="NCBI Taxonomy" id="166011"/>
    <lineage>
        <taxon>Eukaryota</taxon>
        <taxon>Metazoa</taxon>
        <taxon>Ecdysozoa</taxon>
        <taxon>Nematoda</taxon>
        <taxon>Chromadorea</taxon>
        <taxon>Rhabditida</taxon>
        <taxon>Tylenchina</taxon>
        <taxon>Tylenchomorpha</taxon>
        <taxon>Sphaerularioidea</taxon>
        <taxon>Anguinidae</taxon>
        <taxon>Anguininae</taxon>
        <taxon>Ditylenchus</taxon>
    </lineage>
</organism>
<evidence type="ECO:0000256" key="1">
    <source>
        <dbReference type="SAM" id="MobiDB-lite"/>
    </source>
</evidence>
<evidence type="ECO:0000313" key="2">
    <source>
        <dbReference type="Proteomes" id="UP000887574"/>
    </source>
</evidence>
<protein>
    <submittedName>
        <fullName evidence="3">Uncharacterized protein</fullName>
    </submittedName>
</protein>
<keyword evidence="2" id="KW-1185">Reference proteome</keyword>
<evidence type="ECO:0000313" key="3">
    <source>
        <dbReference type="WBParaSite" id="jg2927"/>
    </source>
</evidence>
<accession>A0A915E6Q6</accession>
<feature type="compositionally biased region" description="Acidic residues" evidence="1">
    <location>
        <begin position="1"/>
        <end position="20"/>
    </location>
</feature>
<proteinExistence type="predicted"/>
<sequence>MDDLDDLSDLEVDSNDDASGDELGFHSSDSDLDGDDLGDEQQNMADVLLGKDGTHWYTEPPQLRQIPRHQALRQQAGLPPIARNNQTAQEVFFKLFDREMLEYLQTATNQRGDLICVLITIEKL</sequence>
<feature type="compositionally biased region" description="Acidic residues" evidence="1">
    <location>
        <begin position="30"/>
        <end position="39"/>
    </location>
</feature>
<reference evidence="3" key="1">
    <citation type="submission" date="2022-11" db="UniProtKB">
        <authorList>
            <consortium name="WormBaseParasite"/>
        </authorList>
    </citation>
    <scope>IDENTIFICATION</scope>
</reference>
<name>A0A915E6Q6_9BILA</name>